<evidence type="ECO:0000259" key="3">
    <source>
        <dbReference type="PROSITE" id="PS51306"/>
    </source>
</evidence>
<organism evidence="4 5">
    <name type="scientific">Xenoophorus captivus</name>
    <dbReference type="NCBI Taxonomy" id="1517983"/>
    <lineage>
        <taxon>Eukaryota</taxon>
        <taxon>Metazoa</taxon>
        <taxon>Chordata</taxon>
        <taxon>Craniata</taxon>
        <taxon>Vertebrata</taxon>
        <taxon>Euteleostomi</taxon>
        <taxon>Actinopterygii</taxon>
        <taxon>Neopterygii</taxon>
        <taxon>Teleostei</taxon>
        <taxon>Neoteleostei</taxon>
        <taxon>Acanthomorphata</taxon>
        <taxon>Ovalentaria</taxon>
        <taxon>Atherinomorphae</taxon>
        <taxon>Cyprinodontiformes</taxon>
        <taxon>Goodeidae</taxon>
        <taxon>Xenoophorus</taxon>
    </lineage>
</organism>
<feature type="compositionally biased region" description="Polar residues" evidence="2">
    <location>
        <begin position="543"/>
        <end position="556"/>
    </location>
</feature>
<evidence type="ECO:0000313" key="5">
    <source>
        <dbReference type="Proteomes" id="UP001434883"/>
    </source>
</evidence>
<dbReference type="InterPro" id="IPR014800">
    <property type="entry name" value="ASD1_dom"/>
</dbReference>
<evidence type="ECO:0000256" key="1">
    <source>
        <dbReference type="PROSITE-ProRule" id="PRU00637"/>
    </source>
</evidence>
<sequence>MLGTSLNRSYRDSVKDAQPHVLRSTSFRLKELSSSVSSPPSGVPLPVISSSSPQAFPVSAKYNSLEKKGPKTKPKPQGVVITQQPPATSPHTPKERHVVSPDNGCQSPPPLPSVPPVGPPPLTRICGRKRLTTDQKKRSYSEPENMNEVGVSDPETTALFRRRGGIKTSVKLLLHWCVFHCLIYSGLPETSVAHRRKMFELASSHVGAPQSAMSRSDMRQDTDPDQSILSGESSLCSTLTPGPDLRSLQSNLFYPGRVTTPRPPAQPIPGNSQSMNNDSNRGQDQQTAEPQHQPGLSKKLNEALQRAGPVHRSGRSASAEDLLERLEKQYSPQHIRSRSSPTADKLNQTGAAHLHSYNIHTNRCQVKHGVVLAFALHLLNMSTPDLSPLLHNIHASEGLISPEASQYNESTLQPALSSQDISHPPVTHRERQRSVERLGAYSTSTLAASVGLPFPFSPAGNQQDSGAAEWEANERLSQANLDAITFSEIRQTSDGESRMNAAGGNSDRQTRHSLCDTRVSGETTKDGHRSRTFSLELTGGHSAENTKPASPVTSASPPYRKPSGSSTSSHLSVHPHLSSLRISESSLFGSFEQQQLQTSTGNLQEMLDEVFYHNSPPPPPPPPLTPPIKETNIMEDFPPPPSPPPPPTEMEAEHLSLESSNSDMMNNSIPIRKSSVQCSLPLKSQPSSSIATSTAAEDVLVFEYQPLPKREKTPEELRVEALACQLVRSSTPRSFQT</sequence>
<gene>
    <name evidence="4" type="ORF">XENOCAPTIV_006928</name>
</gene>
<dbReference type="Proteomes" id="UP001434883">
    <property type="component" value="Unassembled WGS sequence"/>
</dbReference>
<dbReference type="PROSITE" id="PS51306">
    <property type="entry name" value="ASD1"/>
    <property type="match status" value="1"/>
</dbReference>
<feature type="compositionally biased region" description="Basic and acidic residues" evidence="2">
    <location>
        <begin position="9"/>
        <end position="18"/>
    </location>
</feature>
<feature type="compositionally biased region" description="Polar residues" evidence="2">
    <location>
        <begin position="225"/>
        <end position="240"/>
    </location>
</feature>
<feature type="region of interest" description="Disordered" evidence="2">
    <location>
        <begin position="489"/>
        <end position="577"/>
    </location>
</feature>
<comment type="caution">
    <text evidence="4">The sequence shown here is derived from an EMBL/GenBank/DDBJ whole genome shotgun (WGS) entry which is preliminary data.</text>
</comment>
<evidence type="ECO:0000313" key="4">
    <source>
        <dbReference type="EMBL" id="MEQ2205641.1"/>
    </source>
</evidence>
<feature type="region of interest" description="Disordered" evidence="2">
    <location>
        <begin position="204"/>
        <end position="296"/>
    </location>
</feature>
<feature type="compositionally biased region" description="Basic and acidic residues" evidence="2">
    <location>
        <begin position="131"/>
        <end position="141"/>
    </location>
</feature>
<dbReference type="EMBL" id="JAHRIN010042187">
    <property type="protein sequence ID" value="MEQ2205641.1"/>
    <property type="molecule type" value="Genomic_DNA"/>
</dbReference>
<protein>
    <recommendedName>
        <fullName evidence="3">ASD1 domain-containing protein</fullName>
    </recommendedName>
</protein>
<dbReference type="Pfam" id="PF08688">
    <property type="entry name" value="ASD1"/>
    <property type="match status" value="1"/>
</dbReference>
<feature type="region of interest" description="Disordered" evidence="2">
    <location>
        <begin position="1"/>
        <end position="150"/>
    </location>
</feature>
<feature type="domain" description="ASD1" evidence="3">
    <location>
        <begin position="14"/>
        <end position="150"/>
    </location>
</feature>
<dbReference type="InterPro" id="IPR027685">
    <property type="entry name" value="Shroom_fam"/>
</dbReference>
<feature type="compositionally biased region" description="Low complexity" evidence="2">
    <location>
        <begin position="563"/>
        <end position="577"/>
    </location>
</feature>
<keyword evidence="5" id="KW-1185">Reference proteome</keyword>
<keyword evidence="1" id="KW-0009">Actin-binding</keyword>
<evidence type="ECO:0000256" key="2">
    <source>
        <dbReference type="SAM" id="MobiDB-lite"/>
    </source>
</evidence>
<feature type="compositionally biased region" description="Polar residues" evidence="2">
    <location>
        <begin position="80"/>
        <end position="91"/>
    </location>
</feature>
<dbReference type="PANTHER" id="PTHR15012">
    <property type="entry name" value="APICAL PROTEIN/SHROOM-RELATED"/>
    <property type="match status" value="1"/>
</dbReference>
<dbReference type="PANTHER" id="PTHR15012:SF33">
    <property type="entry name" value="PROTEIN SHROOM3"/>
    <property type="match status" value="1"/>
</dbReference>
<name>A0ABV0RD69_9TELE</name>
<accession>A0ABV0RD69</accession>
<reference evidence="4 5" key="1">
    <citation type="submission" date="2021-06" db="EMBL/GenBank/DDBJ databases">
        <authorList>
            <person name="Palmer J.M."/>
        </authorList>
    </citation>
    <scope>NUCLEOTIDE SEQUENCE [LARGE SCALE GENOMIC DNA]</scope>
    <source>
        <strain evidence="4 5">XC_2019</strain>
        <tissue evidence="4">Muscle</tissue>
    </source>
</reference>
<feature type="compositionally biased region" description="Pro residues" evidence="2">
    <location>
        <begin position="107"/>
        <end position="122"/>
    </location>
</feature>
<feature type="compositionally biased region" description="Polar residues" evidence="2">
    <location>
        <begin position="269"/>
        <end position="290"/>
    </location>
</feature>
<feature type="compositionally biased region" description="Low complexity" evidence="2">
    <location>
        <begin position="33"/>
        <end position="53"/>
    </location>
</feature>
<proteinExistence type="predicted"/>